<dbReference type="OrthoDB" id="3548654at2759"/>
<name>A0A423W5L2_CYTCH</name>
<dbReference type="InterPro" id="IPR052895">
    <property type="entry name" value="HetReg/Transcr_Mod"/>
</dbReference>
<protein>
    <recommendedName>
        <fullName evidence="1">Heterokaryon incompatibility domain-containing protein</fullName>
    </recommendedName>
</protein>
<comment type="caution">
    <text evidence="2">The sequence shown here is derived from an EMBL/GenBank/DDBJ whole genome shotgun (WGS) entry which is preliminary data.</text>
</comment>
<accession>A0A423W5L2</accession>
<dbReference type="Pfam" id="PF26639">
    <property type="entry name" value="Het-6_barrel"/>
    <property type="match status" value="1"/>
</dbReference>
<dbReference type="Proteomes" id="UP000284375">
    <property type="component" value="Unassembled WGS sequence"/>
</dbReference>
<gene>
    <name evidence="2" type="ORF">VSDG_04354</name>
</gene>
<proteinExistence type="predicted"/>
<dbReference type="Pfam" id="PF06985">
    <property type="entry name" value="HET"/>
    <property type="match status" value="1"/>
</dbReference>
<dbReference type="InterPro" id="IPR010730">
    <property type="entry name" value="HET"/>
</dbReference>
<dbReference type="PANTHER" id="PTHR24148">
    <property type="entry name" value="ANKYRIN REPEAT DOMAIN-CONTAINING PROTEIN 39 HOMOLOG-RELATED"/>
    <property type="match status" value="1"/>
</dbReference>
<dbReference type="STRING" id="252740.A0A423W5L2"/>
<organism evidence="2 3">
    <name type="scientific">Cytospora chrysosperma</name>
    <name type="common">Cytospora canker fungus</name>
    <name type="synonym">Sphaeria chrysosperma</name>
    <dbReference type="NCBI Taxonomy" id="252740"/>
    <lineage>
        <taxon>Eukaryota</taxon>
        <taxon>Fungi</taxon>
        <taxon>Dikarya</taxon>
        <taxon>Ascomycota</taxon>
        <taxon>Pezizomycotina</taxon>
        <taxon>Sordariomycetes</taxon>
        <taxon>Sordariomycetidae</taxon>
        <taxon>Diaporthales</taxon>
        <taxon>Cytosporaceae</taxon>
        <taxon>Cytospora</taxon>
    </lineage>
</organism>
<feature type="domain" description="Heterokaryon incompatibility" evidence="1">
    <location>
        <begin position="1"/>
        <end position="76"/>
    </location>
</feature>
<sequence length="501" mass="56754">MPDIYQKAQSVAIWLGAERDQCALATGFLEEVAAQAHNRRHLGSIFASLPDRRQEIEAVISLFERDYWDRLWVVQEAFNAKTIVVYCASTKLPWSVYEEASRIFYKYKADVESCFPGGAITGRPGMGSHKQLSHSQVLAYEGPGSLLDRRFLEDLNLLAKSPDSILFQALLQVMRRYRRKLSGDPKNKVFGILGVLPERIRREIRTDYGLSVKNIYTNVVDILIHTTNRLDVICECIHFPRYFSSANLQSWVPDWSYMPEVGALGASYAFSADGGRNQAICAFEDGLRNKLRISAVYLDRVKKHGIAVGTLCRSADYLMAFLHWRALILDNLGPAEGPADRERRSRVLEDFCRTLCLGHGPADRSSPRQLMEFCLHIFASLIKERLPQLAVDDDLASCCTSNTDVGDYNTRRELLQRYFGSRMMGRCFCITTQGLMGLGSGFMTIDDIIVVPFGCSTPIILRPEGDGFRFVGDAYIRGYMRGEAVQEYEEGKRELRQYVLH</sequence>
<dbReference type="PANTHER" id="PTHR24148:SF73">
    <property type="entry name" value="HET DOMAIN PROTEIN (AFU_ORTHOLOGUE AFUA_8G01020)"/>
    <property type="match status" value="1"/>
</dbReference>
<reference evidence="2 3" key="1">
    <citation type="submission" date="2015-09" db="EMBL/GenBank/DDBJ databases">
        <title>Host preference determinants of Valsa canker pathogens revealed by comparative genomics.</title>
        <authorList>
            <person name="Yin Z."/>
            <person name="Huang L."/>
        </authorList>
    </citation>
    <scope>NUCLEOTIDE SEQUENCE [LARGE SCALE GENOMIC DNA]</scope>
    <source>
        <strain evidence="2 3">YSFL</strain>
    </source>
</reference>
<dbReference type="EMBL" id="LJZO01000013">
    <property type="protein sequence ID" value="ROV98568.1"/>
    <property type="molecule type" value="Genomic_DNA"/>
</dbReference>
<evidence type="ECO:0000313" key="2">
    <source>
        <dbReference type="EMBL" id="ROV98568.1"/>
    </source>
</evidence>
<keyword evidence="3" id="KW-1185">Reference proteome</keyword>
<dbReference type="AlphaFoldDB" id="A0A423W5L2"/>
<evidence type="ECO:0000313" key="3">
    <source>
        <dbReference type="Proteomes" id="UP000284375"/>
    </source>
</evidence>
<evidence type="ECO:0000259" key="1">
    <source>
        <dbReference type="Pfam" id="PF06985"/>
    </source>
</evidence>